<feature type="compositionally biased region" description="Basic and acidic residues" evidence="1">
    <location>
        <begin position="622"/>
        <end position="641"/>
    </location>
</feature>
<dbReference type="EMBL" id="JARAKH010000029">
    <property type="protein sequence ID" value="KAK8388188.1"/>
    <property type="molecule type" value="Genomic_DNA"/>
</dbReference>
<feature type="region of interest" description="Disordered" evidence="1">
    <location>
        <begin position="1"/>
        <end position="325"/>
    </location>
</feature>
<dbReference type="Proteomes" id="UP001487740">
    <property type="component" value="Unassembled WGS sequence"/>
</dbReference>
<feature type="compositionally biased region" description="Basic and acidic residues" evidence="1">
    <location>
        <begin position="89"/>
        <end position="166"/>
    </location>
</feature>
<name>A0AAW0TM71_SCYPA</name>
<feature type="compositionally biased region" description="Polar residues" evidence="1">
    <location>
        <begin position="207"/>
        <end position="216"/>
    </location>
</feature>
<accession>A0AAW0TM71</accession>
<feature type="region of interest" description="Disordered" evidence="1">
    <location>
        <begin position="381"/>
        <end position="936"/>
    </location>
</feature>
<sequence length="936" mass="103151">MEGREEKIVTERKGKESEEEERKNSERKERKDSEKERKDNENEGRKEDGRRERKDSEREEKKEDRKKERKDSEREGRGDTEKEEDNIEREERDDSVKERRRNSSEEGKGAAEKERRRPSEWEWRRNSGGEERRNSDWEKRKSEGKGKDSGEGKKESETEASTEEHTAAQMASARDEVVDVLGPPVTAGTESLESHAASEEAGVSRATVLSNPSELVTSEHTDVPQRGLRGGREKSSREFKSHQKHGKARYQHTGTGDGDTAGKASVGDNYVEDARGEDKSANKRRRNRRNKGKYHAEQETGIPQPQSATGRDWTPSRTAEVKSFSHGGSWEMEISHERDIHYHSKEYLSQRQEPCSPRESLESSGTSAFFHKPAVAHQGEIVTTSGSCKRSNKNVPYQKRQHQTNHKDKFSDCQRESSRRVERFSEEQKARGAGEFAVPGSLGAPGGKGAQAGERRRGKGNEKGSRKGEYGEEVLQEKFAPGEGGESVGKPPLAKIWSPRIERKDKKESRKERRERKVFDKSGEELKKGEIRSPREDLSGVSGTPGRGGALHSRSPLLETPVEGVATSAAQKREVKPANHASSGSLLGSPPPPASSRTTAKLRYPEALSQPLSPPPSPPLNKAREMKEKTKLTSGEMEKINETCLTSDPPSYAKKAASQSVMYTIPETAPASPQQTEKGTSNPHGSKLSQDRPQYNPKSLTHKDTSEHLPPDQTKTSRPASQEDKQTQGSSCKSPPPPSCDASKSATQTFTSSSTVDPQTLHKELTSASHSSFPPLPSPPPSQQESLRDSTGTPTSRPPLKPKPNITEIDTSQKAEGVEEENMSGGKPKARSEEPLGSPGRVSVAQRMKFPELQMSATETKADGSQAGATSPKPDVTQARSTTAAKPSAGSEEGDAGVASPRHASPSAKDYFRTESRLQVPPEEQRHLPDLLLLPT</sequence>
<feature type="compositionally biased region" description="Basic and acidic residues" evidence="1">
    <location>
        <begin position="500"/>
        <end position="538"/>
    </location>
</feature>
<organism evidence="2 3">
    <name type="scientific">Scylla paramamosain</name>
    <name type="common">Mud crab</name>
    <dbReference type="NCBI Taxonomy" id="85552"/>
    <lineage>
        <taxon>Eukaryota</taxon>
        <taxon>Metazoa</taxon>
        <taxon>Ecdysozoa</taxon>
        <taxon>Arthropoda</taxon>
        <taxon>Crustacea</taxon>
        <taxon>Multicrustacea</taxon>
        <taxon>Malacostraca</taxon>
        <taxon>Eumalacostraca</taxon>
        <taxon>Eucarida</taxon>
        <taxon>Decapoda</taxon>
        <taxon>Pleocyemata</taxon>
        <taxon>Brachyura</taxon>
        <taxon>Eubrachyura</taxon>
        <taxon>Portunoidea</taxon>
        <taxon>Portunidae</taxon>
        <taxon>Portuninae</taxon>
        <taxon>Scylla</taxon>
    </lineage>
</organism>
<evidence type="ECO:0000313" key="3">
    <source>
        <dbReference type="Proteomes" id="UP001487740"/>
    </source>
</evidence>
<feature type="compositionally biased region" description="Basic and acidic residues" evidence="1">
    <location>
        <begin position="701"/>
        <end position="710"/>
    </location>
</feature>
<feature type="compositionally biased region" description="Basic and acidic residues" evidence="1">
    <location>
        <begin position="230"/>
        <end position="241"/>
    </location>
</feature>
<dbReference type="AlphaFoldDB" id="A0AAW0TM71"/>
<feature type="compositionally biased region" description="Polar residues" evidence="1">
    <location>
        <begin position="381"/>
        <end position="395"/>
    </location>
</feature>
<feature type="compositionally biased region" description="Basic and acidic residues" evidence="1">
    <location>
        <begin position="453"/>
        <end position="470"/>
    </location>
</feature>
<comment type="caution">
    <text evidence="2">The sequence shown here is derived from an EMBL/GenBank/DDBJ whole genome shotgun (WGS) entry which is preliminary data.</text>
</comment>
<evidence type="ECO:0000256" key="1">
    <source>
        <dbReference type="SAM" id="MobiDB-lite"/>
    </source>
</evidence>
<evidence type="ECO:0000313" key="2">
    <source>
        <dbReference type="EMBL" id="KAK8388188.1"/>
    </source>
</evidence>
<protein>
    <submittedName>
        <fullName evidence="2">Uncharacterized protein</fullName>
    </submittedName>
</protein>
<keyword evidence="3" id="KW-1185">Reference proteome</keyword>
<reference evidence="2 3" key="1">
    <citation type="submission" date="2023-03" db="EMBL/GenBank/DDBJ databases">
        <title>High-quality genome of Scylla paramamosain provides insights in environmental adaptation.</title>
        <authorList>
            <person name="Zhang L."/>
        </authorList>
    </citation>
    <scope>NUCLEOTIDE SEQUENCE [LARGE SCALE GENOMIC DNA]</scope>
    <source>
        <strain evidence="2">LZ_2023a</strain>
        <tissue evidence="2">Muscle</tissue>
    </source>
</reference>
<feature type="compositionally biased region" description="Basic residues" evidence="1">
    <location>
        <begin position="282"/>
        <end position="293"/>
    </location>
</feature>
<proteinExistence type="predicted"/>
<feature type="compositionally biased region" description="Basic and acidic residues" evidence="1">
    <location>
        <begin position="405"/>
        <end position="432"/>
    </location>
</feature>
<feature type="compositionally biased region" description="Basic and acidic residues" evidence="1">
    <location>
        <begin position="1"/>
        <end position="80"/>
    </location>
</feature>
<feature type="compositionally biased region" description="Polar residues" evidence="1">
    <location>
        <begin position="671"/>
        <end position="699"/>
    </location>
</feature>
<feature type="compositionally biased region" description="Basic and acidic residues" evidence="1">
    <location>
        <begin position="272"/>
        <end position="281"/>
    </location>
</feature>
<gene>
    <name evidence="2" type="ORF">O3P69_020222</name>
</gene>
<feature type="compositionally biased region" description="Polar residues" evidence="1">
    <location>
        <begin position="783"/>
        <end position="795"/>
    </location>
</feature>
<feature type="compositionally biased region" description="Polar residues" evidence="1">
    <location>
        <begin position="747"/>
        <end position="758"/>
    </location>
</feature>